<dbReference type="GO" id="GO:0031434">
    <property type="term" value="F:mitogen-activated protein kinase kinase binding"/>
    <property type="evidence" value="ECO:0007669"/>
    <property type="project" value="TreeGrafter"/>
</dbReference>
<dbReference type="PROSITE" id="PS50011">
    <property type="entry name" value="PROTEIN_KINASE_DOM"/>
    <property type="match status" value="1"/>
</dbReference>
<dbReference type="PANTHER" id="PTHR22961">
    <property type="entry name" value="SER/THR PROTEIN KINASE-TRB"/>
    <property type="match status" value="1"/>
</dbReference>
<protein>
    <submittedName>
        <fullName evidence="5">Protein kinase domain-containing protein</fullName>
    </submittedName>
</protein>
<dbReference type="GO" id="GO:0005524">
    <property type="term" value="F:ATP binding"/>
    <property type="evidence" value="ECO:0007669"/>
    <property type="project" value="InterPro"/>
</dbReference>
<evidence type="ECO:0000313" key="4">
    <source>
        <dbReference type="Proteomes" id="UP000274131"/>
    </source>
</evidence>
<organism evidence="5">
    <name type="scientific">Enterobius vermicularis</name>
    <name type="common">Human pinworm</name>
    <dbReference type="NCBI Taxonomy" id="51028"/>
    <lineage>
        <taxon>Eukaryota</taxon>
        <taxon>Metazoa</taxon>
        <taxon>Ecdysozoa</taxon>
        <taxon>Nematoda</taxon>
        <taxon>Chromadorea</taxon>
        <taxon>Rhabditida</taxon>
        <taxon>Spirurina</taxon>
        <taxon>Oxyuridomorpha</taxon>
        <taxon>Oxyuroidea</taxon>
        <taxon>Oxyuridae</taxon>
        <taxon>Enterobius</taxon>
    </lineage>
</organism>
<evidence type="ECO:0000259" key="2">
    <source>
        <dbReference type="PROSITE" id="PS50011"/>
    </source>
</evidence>
<evidence type="ECO:0000313" key="5">
    <source>
        <dbReference type="WBParaSite" id="EVEC_0000815001-mRNA-1"/>
    </source>
</evidence>
<dbReference type="GO" id="GO:0032436">
    <property type="term" value="P:positive regulation of proteasomal ubiquitin-dependent protein catabolic process"/>
    <property type="evidence" value="ECO:0007669"/>
    <property type="project" value="TreeGrafter"/>
</dbReference>
<sequence length="494" mass="56422">MSTAAVIPGCSTSSSVVIDVANSCSTRSTGDLPRKRTVRCNRKAALSIKRIEFGANDLRITTTLARGYRGQGRDGRRLDESDDERTDDVKKRFCSSDHLEPLNELADGARYPGSTSDREWSPQADRYSPELNGKVRFGYSFIGPGKDLYATHLETGVQKQCQIIDKVQYQQILKVRHRLNEAEKYWKYEDVLQMSSLPLSNYSTYNFELSSDFVLPSETEIYEWGQGRYLCLSPWQYGNLDISIVTSEGEDNVEETVKHLFKQIIRGVAFCHALGIIVRDLKPRKFAFVDQKKRTLRFHDVLGLYVCEDVNNDVMVDHHGVPAYVAPEVECLLFAFHFLNPFYIKHILIFICGFIFRHPFHDLTLSGVFMRICRVSFCIPAEIYISQAGLLSSKFSVRILIHGIFKKEPSERPTAGQLLRLRWFSGGLGQSPNCCTAWRPCVNFFTGKIFLFSDFLGFSQFSVLGSLHKYIDERESSFDRIVHHVVRRPAVLEL</sequence>
<evidence type="ECO:0000256" key="1">
    <source>
        <dbReference type="SAM" id="MobiDB-lite"/>
    </source>
</evidence>
<dbReference type="InterPro" id="IPR000719">
    <property type="entry name" value="Prot_kinase_dom"/>
</dbReference>
<dbReference type="WBParaSite" id="EVEC_0000815001-mRNA-1">
    <property type="protein sequence ID" value="EVEC_0000815001-mRNA-1"/>
    <property type="gene ID" value="EVEC_0000815001"/>
</dbReference>
<dbReference type="STRING" id="51028.A0A0N4VC66"/>
<dbReference type="InterPro" id="IPR024104">
    <property type="entry name" value="Tribbles/Ser_Thr_kinase_40"/>
</dbReference>
<reference evidence="5" key="1">
    <citation type="submission" date="2017-02" db="UniProtKB">
        <authorList>
            <consortium name="WormBaseParasite"/>
        </authorList>
    </citation>
    <scope>IDENTIFICATION</scope>
</reference>
<dbReference type="InterPro" id="IPR011009">
    <property type="entry name" value="Kinase-like_dom_sf"/>
</dbReference>
<dbReference type="OrthoDB" id="410920at2759"/>
<dbReference type="SMART" id="SM00220">
    <property type="entry name" value="S_TKc"/>
    <property type="match status" value="1"/>
</dbReference>
<dbReference type="Proteomes" id="UP000274131">
    <property type="component" value="Unassembled WGS sequence"/>
</dbReference>
<dbReference type="Pfam" id="PF00069">
    <property type="entry name" value="Pkinase"/>
    <property type="match status" value="1"/>
</dbReference>
<dbReference type="Gene3D" id="1.10.510.10">
    <property type="entry name" value="Transferase(Phosphotransferase) domain 1"/>
    <property type="match status" value="1"/>
</dbReference>
<dbReference type="AlphaFoldDB" id="A0A0N4VC66"/>
<reference evidence="3 4" key="2">
    <citation type="submission" date="2018-10" db="EMBL/GenBank/DDBJ databases">
        <authorList>
            <consortium name="Pathogen Informatics"/>
        </authorList>
    </citation>
    <scope>NUCLEOTIDE SEQUENCE [LARGE SCALE GENOMIC DNA]</scope>
</reference>
<keyword evidence="4" id="KW-1185">Reference proteome</keyword>
<feature type="region of interest" description="Disordered" evidence="1">
    <location>
        <begin position="69"/>
        <end position="89"/>
    </location>
</feature>
<gene>
    <name evidence="3" type="ORF">EVEC_LOCUS7634</name>
</gene>
<accession>A0A0N4VC66</accession>
<dbReference type="SUPFAM" id="SSF56112">
    <property type="entry name" value="Protein kinase-like (PK-like)"/>
    <property type="match status" value="1"/>
</dbReference>
<name>A0A0N4VC66_ENTVE</name>
<dbReference type="EMBL" id="UXUI01009019">
    <property type="protein sequence ID" value="VDD92883.1"/>
    <property type="molecule type" value="Genomic_DNA"/>
</dbReference>
<dbReference type="PANTHER" id="PTHR22961:SF13">
    <property type="entry name" value="TRIBBLES"/>
    <property type="match status" value="1"/>
</dbReference>
<proteinExistence type="predicted"/>
<evidence type="ECO:0000313" key="3">
    <source>
        <dbReference type="EMBL" id="VDD92883.1"/>
    </source>
</evidence>
<dbReference type="GO" id="GO:0005634">
    <property type="term" value="C:nucleus"/>
    <property type="evidence" value="ECO:0007669"/>
    <property type="project" value="TreeGrafter"/>
</dbReference>
<dbReference type="GO" id="GO:0004672">
    <property type="term" value="F:protein kinase activity"/>
    <property type="evidence" value="ECO:0007669"/>
    <property type="project" value="InterPro"/>
</dbReference>
<feature type="domain" description="Protein kinase" evidence="2">
    <location>
        <begin position="126"/>
        <end position="424"/>
    </location>
</feature>